<evidence type="ECO:0000313" key="2">
    <source>
        <dbReference type="Proteomes" id="UP000516028"/>
    </source>
</evidence>
<accession>A0A7H0GP08</accession>
<dbReference type="Proteomes" id="UP000516028">
    <property type="component" value="Chromosome"/>
</dbReference>
<organism evidence="1 2">
    <name type="scientific">Diaphorobacter aerolatus</name>
    <dbReference type="NCBI Taxonomy" id="1288495"/>
    <lineage>
        <taxon>Bacteria</taxon>
        <taxon>Pseudomonadati</taxon>
        <taxon>Pseudomonadota</taxon>
        <taxon>Betaproteobacteria</taxon>
        <taxon>Burkholderiales</taxon>
        <taxon>Comamonadaceae</taxon>
        <taxon>Diaphorobacter</taxon>
    </lineage>
</organism>
<evidence type="ECO:0000313" key="1">
    <source>
        <dbReference type="EMBL" id="QNP50024.1"/>
    </source>
</evidence>
<keyword evidence="2" id="KW-1185">Reference proteome</keyword>
<dbReference type="InterPro" id="IPR043746">
    <property type="entry name" value="DUF5691"/>
</dbReference>
<dbReference type="EMBL" id="CP060783">
    <property type="protein sequence ID" value="QNP50024.1"/>
    <property type="molecule type" value="Genomic_DNA"/>
</dbReference>
<name>A0A7H0GP08_9BURK</name>
<proteinExistence type="predicted"/>
<protein>
    <recommendedName>
        <fullName evidence="3">HEAT repeat domain-containing protein</fullName>
    </recommendedName>
</protein>
<dbReference type="Pfam" id="PF18944">
    <property type="entry name" value="DUF5691"/>
    <property type="match status" value="1"/>
</dbReference>
<dbReference type="AlphaFoldDB" id="A0A7H0GP08"/>
<gene>
    <name evidence="1" type="ORF">H9K75_09345</name>
</gene>
<evidence type="ECO:0008006" key="3">
    <source>
        <dbReference type="Google" id="ProtNLM"/>
    </source>
</evidence>
<reference evidence="1 2" key="1">
    <citation type="submission" date="2020-08" db="EMBL/GenBank/DDBJ databases">
        <title>Genome sequence of Diaphorobacter aerolatus KACC 16536T.</title>
        <authorList>
            <person name="Hyun D.-W."/>
            <person name="Bae J.-W."/>
        </authorList>
    </citation>
    <scope>NUCLEOTIDE SEQUENCE [LARGE SCALE GENOMIC DNA]</scope>
    <source>
        <strain evidence="1 2">KACC 16536</strain>
    </source>
</reference>
<dbReference type="KEGG" id="daer:H9K75_09345"/>
<sequence length="338" mass="38217">MLRNERARSPAAARERFEAALKELGAKERLAMLEVLNERLSMDDEALLERLLTDRSGEVRQLAAEQLSALPESAHAQRVIAWVEPLLRRDGEKAGWTIEPPEKENADWPRDGIAIKPHGFFKGGERAWWLYQLTRMTPPDWWTRHLDMTPEALFAWTGKTEWQRPIRDGLLEAAARAPGRDWLQLLTSMQGNPHARESLNVLLNAMTQTEREAYWQQRLEAAPKLVFELLVRMGELMRPADHLHRTLSDALVVAIAQTHDQTATNRDWSVRHTLSQALVSAALWLAPQSLPGLLAIIDKASSAVNAADAQAQAQSYDQVWQRVRTIAGIRQTLCAIST</sequence>